<keyword evidence="13" id="KW-0511">Multifunctional enzyme</keyword>
<feature type="binding site" evidence="18">
    <location>
        <begin position="136"/>
        <end position="142"/>
    </location>
    <ligand>
        <name>(6S)-NADPHX</name>
        <dbReference type="ChEBI" id="CHEBI:64076"/>
    </ligand>
</feature>
<dbReference type="Gene3D" id="3.40.50.10260">
    <property type="entry name" value="YjeF N-terminal domain"/>
    <property type="match status" value="1"/>
</dbReference>
<feature type="domain" description="YjeF C-terminal" evidence="20">
    <location>
        <begin position="231"/>
        <end position="511"/>
    </location>
</feature>
<evidence type="ECO:0000256" key="12">
    <source>
        <dbReference type="ARBA" id="ARBA00023239"/>
    </source>
</evidence>
<evidence type="ECO:0000256" key="19">
    <source>
        <dbReference type="PIRNR" id="PIRNR017184"/>
    </source>
</evidence>
<dbReference type="HAMAP" id="MF_01966">
    <property type="entry name" value="NADHX_epimerase"/>
    <property type="match status" value="1"/>
</dbReference>
<reference evidence="23" key="1">
    <citation type="submission" date="2017-09" db="EMBL/GenBank/DDBJ databases">
        <title>The Reconstruction of 2,631 Draft Metagenome-Assembled Genomes from the Global Oceans.</title>
        <authorList>
            <person name="Tully B.J."/>
            <person name="Graham E.D."/>
            <person name="Heidelberg J.F."/>
        </authorList>
    </citation>
    <scope>NUCLEOTIDE SEQUENCE [LARGE SCALE GENOMIC DNA]</scope>
</reference>
<keyword evidence="12 17" id="KW-0456">Lyase</keyword>
<dbReference type="InterPro" id="IPR004443">
    <property type="entry name" value="YjeF_N_dom"/>
</dbReference>
<keyword evidence="10 17" id="KW-0520">NAD</keyword>
<keyword evidence="9 18" id="KW-0630">Potassium</keyword>
<evidence type="ECO:0000256" key="6">
    <source>
        <dbReference type="ARBA" id="ARBA00022741"/>
    </source>
</evidence>
<dbReference type="PANTHER" id="PTHR12592:SF0">
    <property type="entry name" value="ATP-DEPENDENT (S)-NAD(P)H-HYDRATE DEHYDRATASE"/>
    <property type="match status" value="1"/>
</dbReference>
<feature type="binding site" evidence="17">
    <location>
        <begin position="422"/>
        <end position="426"/>
    </location>
    <ligand>
        <name>AMP</name>
        <dbReference type="ChEBI" id="CHEBI:456215"/>
    </ligand>
</feature>
<evidence type="ECO:0000256" key="1">
    <source>
        <dbReference type="ARBA" id="ARBA00000013"/>
    </source>
</evidence>
<comment type="cofactor">
    <cofactor evidence="18 19">
        <name>K(+)</name>
        <dbReference type="ChEBI" id="CHEBI:29103"/>
    </cofactor>
    <text evidence="18 19">Binds 1 potassium ion per subunit.</text>
</comment>
<proteinExistence type="inferred from homology"/>
<comment type="similarity">
    <text evidence="18">Belongs to the NnrE/AIBP family.</text>
</comment>
<evidence type="ECO:0000256" key="4">
    <source>
        <dbReference type="ARBA" id="ARBA00009524"/>
    </source>
</evidence>
<dbReference type="GO" id="GO:0110051">
    <property type="term" value="P:metabolite repair"/>
    <property type="evidence" value="ECO:0007669"/>
    <property type="project" value="TreeGrafter"/>
</dbReference>
<keyword evidence="11 18" id="KW-0413">Isomerase</keyword>
<feature type="binding site" evidence="18">
    <location>
        <position position="132"/>
    </location>
    <ligand>
        <name>K(+)</name>
        <dbReference type="ChEBI" id="CHEBI:29103"/>
    </ligand>
</feature>
<evidence type="ECO:0000259" key="20">
    <source>
        <dbReference type="PROSITE" id="PS51383"/>
    </source>
</evidence>
<feature type="binding site" evidence="17">
    <location>
        <position position="266"/>
    </location>
    <ligand>
        <name>(6S)-NADPHX</name>
        <dbReference type="ChEBI" id="CHEBI:64076"/>
    </ligand>
</feature>
<dbReference type="Proteomes" id="UP000226525">
    <property type="component" value="Unassembled WGS sequence"/>
</dbReference>
<feature type="binding site" evidence="18">
    <location>
        <position position="147"/>
    </location>
    <ligand>
        <name>(6S)-NADPHX</name>
        <dbReference type="ChEBI" id="CHEBI:64076"/>
    </ligand>
</feature>
<dbReference type="GO" id="GO:0046496">
    <property type="term" value="P:nicotinamide nucleotide metabolic process"/>
    <property type="evidence" value="ECO:0007669"/>
    <property type="project" value="UniProtKB-UniRule"/>
</dbReference>
<dbReference type="PANTHER" id="PTHR12592">
    <property type="entry name" value="ATP-DEPENDENT (S)-NAD(P)H-HYDRATE DEHYDRATASE FAMILY MEMBER"/>
    <property type="match status" value="1"/>
</dbReference>
<dbReference type="EMBL" id="NZEX01000020">
    <property type="protein sequence ID" value="MAH62237.1"/>
    <property type="molecule type" value="Genomic_DNA"/>
</dbReference>
<sequence length="513" mass="54838">MIEANLLDCCDRLTDAVSMQAMDRRATEELGLPGLLLMENAARAVVDWVEQRYPNSKRICVCCGNGNNGGDGYAAARLLANRGYSVLVVYLREPSTPDAQQNFRLWQNFGPALTFPEPAAVQAIQEAEVVLDAIFGVGLQRPIVGLYADWIAAINASPAEVIGVDLPSGISADDSQILGTATRCETTVTFQVPKIGLWQHPGHEQAGEIHVVDVCIPRHWPIGEKSTHLLTENFFQQALPKRSITAHKGTFGHLLVLGGQAGMAGAVQLASQAALQVGTGLVTAAVPGALRDRLLGAPEVMTWSASQTKDVWQANALSELRPQLPRYNSLVVGCGIGTSKGIPALLEEFLLEVRELPILIDADGLNALDPDWLREREIPAVLTPHPGELSGLIGQPVSEFQQQRVATVRHWAQMWEVVLLLKGALTVIGTPDGQVFINPTGNPGMATAGSGDVLSGIIGGLLAQGLNPLEATLIGCWWHGSAGDWQVKRSGEVGLTAGRLIEGISSVWQQAAF</sequence>
<evidence type="ECO:0000313" key="22">
    <source>
        <dbReference type="EMBL" id="MAH62237.1"/>
    </source>
</evidence>
<dbReference type="AlphaFoldDB" id="A0A2D6YGC8"/>
<feature type="binding site" evidence="18">
    <location>
        <position position="168"/>
    </location>
    <ligand>
        <name>K(+)</name>
        <dbReference type="ChEBI" id="CHEBI:29103"/>
    </ligand>
</feature>
<comment type="similarity">
    <text evidence="17">Belongs to the NnrD/CARKD family.</text>
</comment>
<evidence type="ECO:0000256" key="10">
    <source>
        <dbReference type="ARBA" id="ARBA00023027"/>
    </source>
</evidence>
<comment type="subunit">
    <text evidence="17">Homotetramer.</text>
</comment>
<feature type="binding site" evidence="17">
    <location>
        <position position="335"/>
    </location>
    <ligand>
        <name>(6S)-NADPHX</name>
        <dbReference type="ChEBI" id="CHEBI:64076"/>
    </ligand>
</feature>
<dbReference type="InterPro" id="IPR036652">
    <property type="entry name" value="YjeF_N_dom_sf"/>
</dbReference>
<dbReference type="HAMAP" id="MF_01965">
    <property type="entry name" value="NADHX_dehydratase"/>
    <property type="match status" value="1"/>
</dbReference>
<feature type="binding site" evidence="18">
    <location>
        <begin position="67"/>
        <end position="71"/>
    </location>
    <ligand>
        <name>(6S)-NADPHX</name>
        <dbReference type="ChEBI" id="CHEBI:64076"/>
    </ligand>
</feature>
<dbReference type="EC" id="5.1.99.6" evidence="19"/>
<evidence type="ECO:0000256" key="8">
    <source>
        <dbReference type="ARBA" id="ARBA00022857"/>
    </source>
</evidence>
<evidence type="ECO:0000256" key="11">
    <source>
        <dbReference type="ARBA" id="ARBA00023235"/>
    </source>
</evidence>
<feature type="binding site" evidence="17">
    <location>
        <position position="451"/>
    </location>
    <ligand>
        <name>AMP</name>
        <dbReference type="ChEBI" id="CHEBI:456215"/>
    </ligand>
</feature>
<feature type="domain" description="YjeF N-terminal" evidence="21">
    <location>
        <begin position="19"/>
        <end position="222"/>
    </location>
</feature>
<keyword evidence="5 18" id="KW-0479">Metal-binding</keyword>
<dbReference type="SUPFAM" id="SSF53613">
    <property type="entry name" value="Ribokinase-like"/>
    <property type="match status" value="1"/>
</dbReference>
<comment type="function">
    <text evidence="18">Catalyzes the epimerization of the S- and R-forms of NAD(P)HX, a damaged form of NAD(P)H that is a result of enzymatic or heat-dependent hydration. This is a prerequisite for the S-specific NAD(P)H-hydrate dehydratase to allow the repair of both epimers of NAD(P)HX.</text>
</comment>
<evidence type="ECO:0000256" key="7">
    <source>
        <dbReference type="ARBA" id="ARBA00022840"/>
    </source>
</evidence>
<feature type="binding site" evidence="17">
    <location>
        <position position="385"/>
    </location>
    <ligand>
        <name>(6S)-NADPHX</name>
        <dbReference type="ChEBI" id="CHEBI:64076"/>
    </ligand>
</feature>
<evidence type="ECO:0000256" key="5">
    <source>
        <dbReference type="ARBA" id="ARBA00022723"/>
    </source>
</evidence>
<evidence type="ECO:0000259" key="21">
    <source>
        <dbReference type="PROSITE" id="PS51385"/>
    </source>
</evidence>
<evidence type="ECO:0000256" key="15">
    <source>
        <dbReference type="ARBA" id="ARBA00048238"/>
    </source>
</evidence>
<feature type="binding site" evidence="18">
    <location>
        <position position="68"/>
    </location>
    <ligand>
        <name>K(+)</name>
        <dbReference type="ChEBI" id="CHEBI:29103"/>
    </ligand>
</feature>
<dbReference type="NCBIfam" id="TIGR00196">
    <property type="entry name" value="yjeF_cterm"/>
    <property type="match status" value="1"/>
</dbReference>
<comment type="similarity">
    <text evidence="3 19">In the N-terminal section; belongs to the NnrE/AIBP family.</text>
</comment>
<dbReference type="InterPro" id="IPR000631">
    <property type="entry name" value="CARKD"/>
</dbReference>
<dbReference type="GO" id="GO:0005524">
    <property type="term" value="F:ATP binding"/>
    <property type="evidence" value="ECO:0007669"/>
    <property type="project" value="UniProtKB-UniRule"/>
</dbReference>
<dbReference type="PROSITE" id="PS51385">
    <property type="entry name" value="YJEF_N"/>
    <property type="match status" value="1"/>
</dbReference>
<evidence type="ECO:0000256" key="13">
    <source>
        <dbReference type="ARBA" id="ARBA00023268"/>
    </source>
</evidence>
<gene>
    <name evidence="17" type="primary">nnrD</name>
    <name evidence="18" type="synonym">nnrE</name>
    <name evidence="22" type="ORF">CMN54_02055</name>
</gene>
<comment type="catalytic activity">
    <reaction evidence="16 17 19">
        <text>(6S)-NADPHX + ADP = AMP + phosphate + NADPH + H(+)</text>
        <dbReference type="Rhea" id="RHEA:32235"/>
        <dbReference type="ChEBI" id="CHEBI:15378"/>
        <dbReference type="ChEBI" id="CHEBI:43474"/>
        <dbReference type="ChEBI" id="CHEBI:57783"/>
        <dbReference type="ChEBI" id="CHEBI:64076"/>
        <dbReference type="ChEBI" id="CHEBI:456215"/>
        <dbReference type="ChEBI" id="CHEBI:456216"/>
        <dbReference type="EC" id="4.2.1.136"/>
    </reaction>
</comment>
<feature type="binding site" evidence="18">
    <location>
        <position position="165"/>
    </location>
    <ligand>
        <name>(6S)-NADPHX</name>
        <dbReference type="ChEBI" id="CHEBI:64076"/>
    </ligand>
</feature>
<dbReference type="GO" id="GO:0046872">
    <property type="term" value="F:metal ion binding"/>
    <property type="evidence" value="ECO:0007669"/>
    <property type="project" value="UniProtKB-UniRule"/>
</dbReference>
<dbReference type="InterPro" id="IPR017953">
    <property type="entry name" value="Carbohydrate_kinase_pred_CS"/>
</dbReference>
<comment type="function">
    <text evidence="17">Catalyzes the dehydration of the S-form of NAD(P)HX at the expense of ADP, which is converted to AMP. Together with NAD(P)HX epimerase, which catalyzes the epimerization of the S- and R-forms, the enzyme allows the repair of both epimers of NAD(P)HX, a damaged form of NAD(P)H that is a result of enzymatic or heat-dependent hydration.</text>
</comment>
<evidence type="ECO:0000256" key="9">
    <source>
        <dbReference type="ARBA" id="ARBA00022958"/>
    </source>
</evidence>
<comment type="function">
    <text evidence="14 19">Bifunctional enzyme that catalyzes the epimerization of the S- and R-forms of NAD(P)HX and the dehydration of the S-form of NAD(P)HX at the expense of ADP, which is converted to AMP. This allows the repair of both epimers of NAD(P)HX, a damaged form of NAD(P)H that is a result of enzymatic or heat-dependent hydration.</text>
</comment>
<name>A0A2D6YGC8_9DELT</name>
<dbReference type="Pfam" id="PF03853">
    <property type="entry name" value="YjeF_N"/>
    <property type="match status" value="1"/>
</dbReference>
<dbReference type="InterPro" id="IPR029056">
    <property type="entry name" value="Ribokinase-like"/>
</dbReference>
<evidence type="ECO:0000256" key="2">
    <source>
        <dbReference type="ARBA" id="ARBA00000909"/>
    </source>
</evidence>
<comment type="cofactor">
    <cofactor evidence="17">
        <name>Mg(2+)</name>
        <dbReference type="ChEBI" id="CHEBI:18420"/>
    </cofactor>
</comment>
<keyword evidence="8 17" id="KW-0521">NADP</keyword>
<dbReference type="GO" id="GO:0052856">
    <property type="term" value="F:NAD(P)HX epimerase activity"/>
    <property type="evidence" value="ECO:0007669"/>
    <property type="project" value="UniProtKB-UniRule"/>
</dbReference>
<organism evidence="22 23">
    <name type="scientific">SAR324 cluster bacterium</name>
    <dbReference type="NCBI Taxonomy" id="2024889"/>
    <lineage>
        <taxon>Bacteria</taxon>
        <taxon>Deltaproteobacteria</taxon>
        <taxon>SAR324 cluster</taxon>
    </lineage>
</organism>
<dbReference type="PROSITE" id="PS51383">
    <property type="entry name" value="YJEF_C_3"/>
    <property type="match status" value="1"/>
</dbReference>
<dbReference type="InterPro" id="IPR030677">
    <property type="entry name" value="Nnr"/>
</dbReference>
<keyword evidence="7 17" id="KW-0067">ATP-binding</keyword>
<comment type="similarity">
    <text evidence="4 19">In the C-terminal section; belongs to the NnrD/CARKD family.</text>
</comment>
<dbReference type="NCBIfam" id="TIGR00197">
    <property type="entry name" value="yjeF_nterm"/>
    <property type="match status" value="1"/>
</dbReference>
<evidence type="ECO:0000256" key="16">
    <source>
        <dbReference type="ARBA" id="ARBA00049209"/>
    </source>
</evidence>
<evidence type="ECO:0000256" key="18">
    <source>
        <dbReference type="HAMAP-Rule" id="MF_01966"/>
    </source>
</evidence>
<accession>A0A2D6YGC8</accession>
<comment type="catalytic activity">
    <reaction evidence="1 18 19">
        <text>(6R)-NADHX = (6S)-NADHX</text>
        <dbReference type="Rhea" id="RHEA:32215"/>
        <dbReference type="ChEBI" id="CHEBI:64074"/>
        <dbReference type="ChEBI" id="CHEBI:64075"/>
        <dbReference type="EC" id="5.1.99.6"/>
    </reaction>
</comment>
<protein>
    <recommendedName>
        <fullName evidence="19">Bifunctional NAD(P)H-hydrate repair enzyme</fullName>
    </recommendedName>
    <alternativeName>
        <fullName evidence="19">Nicotinamide nucleotide repair protein</fullName>
    </alternativeName>
    <domain>
        <recommendedName>
            <fullName evidence="19">ADP-dependent (S)-NAD(P)H-hydrate dehydratase</fullName>
            <ecNumber evidence="19">4.2.1.136</ecNumber>
        </recommendedName>
        <alternativeName>
            <fullName evidence="19">ADP-dependent NAD(P)HX dehydratase</fullName>
        </alternativeName>
    </domain>
    <domain>
        <recommendedName>
            <fullName evidence="19">NAD(P)H-hydrate epimerase</fullName>
            <ecNumber evidence="19">5.1.99.6</ecNumber>
        </recommendedName>
    </domain>
</protein>
<dbReference type="Gene3D" id="3.40.1190.20">
    <property type="match status" value="1"/>
</dbReference>
<evidence type="ECO:0000256" key="17">
    <source>
        <dbReference type="HAMAP-Rule" id="MF_01965"/>
    </source>
</evidence>
<dbReference type="GO" id="GO:0052855">
    <property type="term" value="F:ADP-dependent NAD(P)H-hydrate dehydratase activity"/>
    <property type="evidence" value="ECO:0007669"/>
    <property type="project" value="UniProtKB-UniRule"/>
</dbReference>
<feature type="binding site" evidence="17">
    <location>
        <position position="452"/>
    </location>
    <ligand>
        <name>(6S)-NADPHX</name>
        <dbReference type="ChEBI" id="CHEBI:64076"/>
    </ligand>
</feature>
<dbReference type="Pfam" id="PF01256">
    <property type="entry name" value="Carb_kinase"/>
    <property type="match status" value="1"/>
</dbReference>
<comment type="catalytic activity">
    <reaction evidence="2 18 19">
        <text>(6R)-NADPHX = (6S)-NADPHX</text>
        <dbReference type="Rhea" id="RHEA:32227"/>
        <dbReference type="ChEBI" id="CHEBI:64076"/>
        <dbReference type="ChEBI" id="CHEBI:64077"/>
        <dbReference type="EC" id="5.1.99.6"/>
    </reaction>
</comment>
<dbReference type="PROSITE" id="PS01050">
    <property type="entry name" value="YJEF_C_2"/>
    <property type="match status" value="1"/>
</dbReference>
<evidence type="ECO:0000256" key="14">
    <source>
        <dbReference type="ARBA" id="ARBA00025153"/>
    </source>
</evidence>
<dbReference type="EC" id="4.2.1.136" evidence="19"/>
<comment type="catalytic activity">
    <reaction evidence="15 17 19">
        <text>(6S)-NADHX + ADP = AMP + phosphate + NADH + H(+)</text>
        <dbReference type="Rhea" id="RHEA:32223"/>
        <dbReference type="ChEBI" id="CHEBI:15378"/>
        <dbReference type="ChEBI" id="CHEBI:43474"/>
        <dbReference type="ChEBI" id="CHEBI:57945"/>
        <dbReference type="ChEBI" id="CHEBI:64074"/>
        <dbReference type="ChEBI" id="CHEBI:456215"/>
        <dbReference type="ChEBI" id="CHEBI:456216"/>
        <dbReference type="EC" id="4.2.1.136"/>
    </reaction>
</comment>
<keyword evidence="6 17" id="KW-0547">Nucleotide-binding</keyword>
<dbReference type="SUPFAM" id="SSF64153">
    <property type="entry name" value="YjeF N-terminal domain-like"/>
    <property type="match status" value="1"/>
</dbReference>
<evidence type="ECO:0000313" key="23">
    <source>
        <dbReference type="Proteomes" id="UP000226525"/>
    </source>
</evidence>
<dbReference type="CDD" id="cd01171">
    <property type="entry name" value="YXKO-related"/>
    <property type="match status" value="1"/>
</dbReference>
<dbReference type="PIRSF" id="PIRSF017184">
    <property type="entry name" value="Nnr"/>
    <property type="match status" value="1"/>
</dbReference>
<comment type="caution">
    <text evidence="22">The sequence shown here is derived from an EMBL/GenBank/DDBJ whole genome shotgun (WGS) entry which is preliminary data.</text>
</comment>
<evidence type="ECO:0000256" key="3">
    <source>
        <dbReference type="ARBA" id="ARBA00006001"/>
    </source>
</evidence>